<evidence type="ECO:0000313" key="2">
    <source>
        <dbReference type="Proteomes" id="UP000190696"/>
    </source>
</evidence>
<protein>
    <submittedName>
        <fullName evidence="1">GNAT family N-acetyltransferase</fullName>
    </submittedName>
</protein>
<accession>A0A1S9SPI7</accession>
<reference evidence="1 2" key="1">
    <citation type="submission" date="2017-01" db="EMBL/GenBank/DDBJ databases">
        <title>Bacillus cereus isolates.</title>
        <authorList>
            <person name="Beno S.M."/>
        </authorList>
    </citation>
    <scope>NUCLEOTIDE SEQUENCE [LARGE SCALE GENOMIC DNA]</scope>
    <source>
        <strain evidence="1 2">FSL W7-1108</strain>
    </source>
</reference>
<sequence>KKLMKAGLDELSLKGHKEIRLNVHAMNFF</sequence>
<organism evidence="1 2">
    <name type="scientific">Bacillus mycoides</name>
    <dbReference type="NCBI Taxonomy" id="1405"/>
    <lineage>
        <taxon>Bacteria</taxon>
        <taxon>Bacillati</taxon>
        <taxon>Bacillota</taxon>
        <taxon>Bacilli</taxon>
        <taxon>Bacillales</taxon>
        <taxon>Bacillaceae</taxon>
        <taxon>Bacillus</taxon>
        <taxon>Bacillus cereus group</taxon>
    </lineage>
</organism>
<dbReference type="AlphaFoldDB" id="A0A1S9SPI7"/>
<evidence type="ECO:0000313" key="1">
    <source>
        <dbReference type="EMBL" id="OOQ99684.1"/>
    </source>
</evidence>
<proteinExistence type="predicted"/>
<name>A0A1S9SPI7_BACMY</name>
<dbReference type="Proteomes" id="UP000190696">
    <property type="component" value="Unassembled WGS sequence"/>
</dbReference>
<comment type="caution">
    <text evidence="1">The sequence shown here is derived from an EMBL/GenBank/DDBJ whole genome shotgun (WGS) entry which is preliminary data.</text>
</comment>
<gene>
    <name evidence="1" type="ORF">BW900_31440</name>
</gene>
<dbReference type="EMBL" id="MUAI01000139">
    <property type="protein sequence ID" value="OOQ99684.1"/>
    <property type="molecule type" value="Genomic_DNA"/>
</dbReference>
<feature type="non-terminal residue" evidence="1">
    <location>
        <position position="1"/>
    </location>
</feature>